<dbReference type="InterPro" id="IPR001173">
    <property type="entry name" value="Glyco_trans_2-like"/>
</dbReference>
<dbReference type="SUPFAM" id="SSF53448">
    <property type="entry name" value="Nucleotide-diphospho-sugar transferases"/>
    <property type="match status" value="1"/>
</dbReference>
<keyword evidence="1" id="KW-0472">Membrane</keyword>
<keyword evidence="1" id="KW-1133">Transmembrane helix</keyword>
<keyword evidence="1" id="KW-0812">Transmembrane</keyword>
<proteinExistence type="predicted"/>
<reference evidence="3 4" key="1">
    <citation type="submission" date="2020-06" db="EMBL/GenBank/DDBJ databases">
        <authorList>
            <person name="Hwang Y.J."/>
        </authorList>
    </citation>
    <scope>NUCLEOTIDE SEQUENCE [LARGE SCALE GENOMIC DNA]</scope>
    <source>
        <strain evidence="3 4">KUDC8001</strain>
    </source>
</reference>
<dbReference type="AlphaFoldDB" id="A0A7L7L3Q3"/>
<dbReference type="EMBL" id="CP055153">
    <property type="protein sequence ID" value="QMU27451.1"/>
    <property type="molecule type" value="Genomic_DNA"/>
</dbReference>
<organism evidence="3 4">
    <name type="scientific">Adhaeribacter radiodurans</name>
    <dbReference type="NCBI Taxonomy" id="2745197"/>
    <lineage>
        <taxon>Bacteria</taxon>
        <taxon>Pseudomonadati</taxon>
        <taxon>Bacteroidota</taxon>
        <taxon>Cytophagia</taxon>
        <taxon>Cytophagales</taxon>
        <taxon>Hymenobacteraceae</taxon>
        <taxon>Adhaeribacter</taxon>
    </lineage>
</organism>
<dbReference type="KEGG" id="add:HUW48_05085"/>
<sequence length="338" mass="39900">MVRPKISVLMPVYNAAAYLEESIGSILNQTFTEFEFLILDDGSTDGSLNIIQSFSDPRIRFYKNKKNVGISATLNKGIELARTDLIARMDADDVSYPNRLQKQYDFIQAHPEGVIFTCWAAEVNENRKLIKIEHFNPEYYYFNMTFSNWIYHPTMVYRREAVLTVGKYSVPYSEDYELVWQLMRKYKAFHQPEVLLDYRINEQSLSNHAKKNEYKAAFLQQVRRNIQFYLDDTPINVEDWQLEYLSNDFVATLKEKNIQSVIYCIELLDSITKKIFEKENINRVPANIKPAAKIKRDYLIFQFYIISGFYKGIVMLWKTSSWGLMKKIFFLKLKKCIP</sequence>
<name>A0A7L7L3Q3_9BACT</name>
<keyword evidence="4" id="KW-1185">Reference proteome</keyword>
<accession>A0A7L7L3Q3</accession>
<gene>
    <name evidence="3" type="ORF">HUW48_05085</name>
</gene>
<dbReference type="Gene3D" id="3.90.550.10">
    <property type="entry name" value="Spore Coat Polysaccharide Biosynthesis Protein SpsA, Chain A"/>
    <property type="match status" value="1"/>
</dbReference>
<evidence type="ECO:0000313" key="3">
    <source>
        <dbReference type="EMBL" id="QMU27451.1"/>
    </source>
</evidence>
<dbReference type="RefSeq" id="WP_182414646.1">
    <property type="nucleotide sequence ID" value="NZ_CP055153.1"/>
</dbReference>
<keyword evidence="3" id="KW-0808">Transferase</keyword>
<dbReference type="GO" id="GO:0016758">
    <property type="term" value="F:hexosyltransferase activity"/>
    <property type="evidence" value="ECO:0007669"/>
    <property type="project" value="UniProtKB-ARBA"/>
</dbReference>
<dbReference type="PANTHER" id="PTHR22916">
    <property type="entry name" value="GLYCOSYLTRANSFERASE"/>
    <property type="match status" value="1"/>
</dbReference>
<feature type="transmembrane region" description="Helical" evidence="1">
    <location>
        <begin position="298"/>
        <end position="317"/>
    </location>
</feature>
<protein>
    <submittedName>
        <fullName evidence="3">Glycosyltransferase</fullName>
    </submittedName>
</protein>
<dbReference type="Proteomes" id="UP000514509">
    <property type="component" value="Chromosome"/>
</dbReference>
<evidence type="ECO:0000313" key="4">
    <source>
        <dbReference type="Proteomes" id="UP000514509"/>
    </source>
</evidence>
<feature type="domain" description="Glycosyltransferase 2-like" evidence="2">
    <location>
        <begin position="7"/>
        <end position="155"/>
    </location>
</feature>
<dbReference type="InterPro" id="IPR029044">
    <property type="entry name" value="Nucleotide-diphossugar_trans"/>
</dbReference>
<evidence type="ECO:0000259" key="2">
    <source>
        <dbReference type="Pfam" id="PF00535"/>
    </source>
</evidence>
<evidence type="ECO:0000256" key="1">
    <source>
        <dbReference type="SAM" id="Phobius"/>
    </source>
</evidence>
<dbReference type="Pfam" id="PF00535">
    <property type="entry name" value="Glycos_transf_2"/>
    <property type="match status" value="1"/>
</dbReference>
<reference evidence="3 4" key="2">
    <citation type="submission" date="2020-08" db="EMBL/GenBank/DDBJ databases">
        <title>Adhaeribacter dokdonensis sp. nov., isolated from the rhizosphere of Elymus tsukushiensis, a plant native to the Dokdo Islands, Republic of Korea.</title>
        <authorList>
            <person name="Ghim S.Y."/>
        </authorList>
    </citation>
    <scope>NUCLEOTIDE SEQUENCE [LARGE SCALE GENOMIC DNA]</scope>
    <source>
        <strain evidence="3 4">KUDC8001</strain>
    </source>
</reference>
<dbReference type="PANTHER" id="PTHR22916:SF3">
    <property type="entry name" value="UDP-GLCNAC:BETAGAL BETA-1,3-N-ACETYLGLUCOSAMINYLTRANSFERASE-LIKE PROTEIN 1"/>
    <property type="match status" value="1"/>
</dbReference>